<dbReference type="OrthoDB" id="6022140at2759"/>
<evidence type="ECO:0000256" key="1">
    <source>
        <dbReference type="SAM" id="MobiDB-lite"/>
    </source>
</evidence>
<evidence type="ECO:0000313" key="3">
    <source>
        <dbReference type="EnsemblMetazoa" id="CLYHEMP025619.1"/>
    </source>
</evidence>
<feature type="transmembrane region" description="Helical" evidence="2">
    <location>
        <begin position="6"/>
        <end position="27"/>
    </location>
</feature>
<feature type="compositionally biased region" description="Basic residues" evidence="1">
    <location>
        <begin position="65"/>
        <end position="75"/>
    </location>
</feature>
<name>A0A7M5XMD3_9CNID</name>
<dbReference type="GeneID" id="136824032"/>
<evidence type="ECO:0000256" key="2">
    <source>
        <dbReference type="SAM" id="Phobius"/>
    </source>
</evidence>
<feature type="region of interest" description="Disordered" evidence="1">
    <location>
        <begin position="56"/>
        <end position="86"/>
    </location>
</feature>
<keyword evidence="2" id="KW-0472">Membrane</keyword>
<accession>A0A7M5XMD3</accession>
<protein>
    <submittedName>
        <fullName evidence="3">Uncharacterized protein</fullName>
    </submittedName>
</protein>
<keyword evidence="2" id="KW-0812">Transmembrane</keyword>
<dbReference type="Proteomes" id="UP000594262">
    <property type="component" value="Unplaced"/>
</dbReference>
<proteinExistence type="predicted"/>
<dbReference type="EnsemblMetazoa" id="CLYHEMT025619.1">
    <property type="protein sequence ID" value="CLYHEMP025619.1"/>
    <property type="gene ID" value="CLYHEMG025619"/>
</dbReference>
<organism evidence="3 4">
    <name type="scientific">Clytia hemisphaerica</name>
    <dbReference type="NCBI Taxonomy" id="252671"/>
    <lineage>
        <taxon>Eukaryota</taxon>
        <taxon>Metazoa</taxon>
        <taxon>Cnidaria</taxon>
        <taxon>Hydrozoa</taxon>
        <taxon>Hydroidolina</taxon>
        <taxon>Leptothecata</taxon>
        <taxon>Obeliida</taxon>
        <taxon>Clytiidae</taxon>
        <taxon>Clytia</taxon>
    </lineage>
</organism>
<keyword evidence="4" id="KW-1185">Reference proteome</keyword>
<evidence type="ECO:0000313" key="4">
    <source>
        <dbReference type="Proteomes" id="UP000594262"/>
    </source>
</evidence>
<keyword evidence="2" id="KW-1133">Transmembrane helix</keyword>
<dbReference type="AlphaFoldDB" id="A0A7M5XMD3"/>
<dbReference type="RefSeq" id="XP_066936288.1">
    <property type="nucleotide sequence ID" value="XM_067080187.1"/>
</dbReference>
<sequence>MWWIWASISGGAGLLVLITCICCCCCIRNKMKKEKEKDTTYNRVPDEEIGSELEELTDSFDSRHSQKQKKRHPRSQKRDSSGKGDPLTYYVSAPHHRAVDRVAQYHESGAESSLSDYDRASESVSISAYGDAVSTHSSDSYGTNSFAKAPGNLAIQASLIYSRDSKYVAGKIVTIDGLRFDKSTMKPMIEIKCHVVILPLKKYALKTNWYHIQKNRIKMDEYFKFKFKQLPQETKTMLRFRLYGRRATVGRSHCLGECYVGLREIITSRGGLTLWRSITKGAPEIVDLE</sequence>
<reference evidence="3" key="1">
    <citation type="submission" date="2021-01" db="UniProtKB">
        <authorList>
            <consortium name="EnsemblMetazoa"/>
        </authorList>
    </citation>
    <scope>IDENTIFICATION</scope>
</reference>